<sequence length="46" mass="5068">MSHPSGSYPITVSIGSDFILSWNYEFHCDTSKPSSENDVSDKESEG</sequence>
<evidence type="ECO:0000313" key="2">
    <source>
        <dbReference type="Proteomes" id="UP000789702"/>
    </source>
</evidence>
<name>A0ACA9LS85_9GLOM</name>
<dbReference type="Proteomes" id="UP000789702">
    <property type="component" value="Unassembled WGS sequence"/>
</dbReference>
<keyword evidence="2" id="KW-1185">Reference proteome</keyword>
<proteinExistence type="predicted"/>
<protein>
    <submittedName>
        <fullName evidence="1">1699_t:CDS:1</fullName>
    </submittedName>
</protein>
<comment type="caution">
    <text evidence="1">The sequence shown here is derived from an EMBL/GenBank/DDBJ whole genome shotgun (WGS) entry which is preliminary data.</text>
</comment>
<accession>A0ACA9LS85</accession>
<organism evidence="1 2">
    <name type="scientific">Dentiscutata heterogama</name>
    <dbReference type="NCBI Taxonomy" id="1316150"/>
    <lineage>
        <taxon>Eukaryota</taxon>
        <taxon>Fungi</taxon>
        <taxon>Fungi incertae sedis</taxon>
        <taxon>Mucoromycota</taxon>
        <taxon>Glomeromycotina</taxon>
        <taxon>Glomeromycetes</taxon>
        <taxon>Diversisporales</taxon>
        <taxon>Gigasporaceae</taxon>
        <taxon>Dentiscutata</taxon>
    </lineage>
</organism>
<reference evidence="1" key="1">
    <citation type="submission" date="2021-06" db="EMBL/GenBank/DDBJ databases">
        <authorList>
            <person name="Kallberg Y."/>
            <person name="Tangrot J."/>
            <person name="Rosling A."/>
        </authorList>
    </citation>
    <scope>NUCLEOTIDE SEQUENCE</scope>
    <source>
        <strain evidence="1">IL203A</strain>
    </source>
</reference>
<gene>
    <name evidence="1" type="ORF">DHETER_LOCUS5087</name>
</gene>
<dbReference type="EMBL" id="CAJVPU010005446">
    <property type="protein sequence ID" value="CAG8547786.1"/>
    <property type="molecule type" value="Genomic_DNA"/>
</dbReference>
<evidence type="ECO:0000313" key="1">
    <source>
        <dbReference type="EMBL" id="CAG8547786.1"/>
    </source>
</evidence>